<keyword evidence="1" id="KW-0472">Membrane</keyword>
<sequence length="170" mass="17904">MTASPNRSEPLRLPPQGNGWRGALRALIGFVALGGLLVACLVHTTPTLLTDWQVHARARAVPNAQVSAGTCKTTVIVHVCDVTVSLRTPTATVTREVNYLFTGLHVGDYSIAVMADPERPDLVTTDLGLDQLWNRTITVLAIVLGLAGIIAAAGFAMIRNRRAASAAAAA</sequence>
<dbReference type="EMBL" id="JAUSWL010000015">
    <property type="protein sequence ID" value="MDQ0546591.1"/>
    <property type="molecule type" value="Genomic_DNA"/>
</dbReference>
<evidence type="ECO:0000256" key="1">
    <source>
        <dbReference type="SAM" id="Phobius"/>
    </source>
</evidence>
<comment type="caution">
    <text evidence="2">The sequence shown here is derived from an EMBL/GenBank/DDBJ whole genome shotgun (WGS) entry which is preliminary data.</text>
</comment>
<feature type="transmembrane region" description="Helical" evidence="1">
    <location>
        <begin position="137"/>
        <end position="158"/>
    </location>
</feature>
<keyword evidence="1" id="KW-1133">Transmembrane helix</keyword>
<evidence type="ECO:0000313" key="2">
    <source>
        <dbReference type="EMBL" id="MDQ0546591.1"/>
    </source>
</evidence>
<proteinExistence type="predicted"/>
<evidence type="ECO:0000313" key="3">
    <source>
        <dbReference type="Proteomes" id="UP001223420"/>
    </source>
</evidence>
<dbReference type="Proteomes" id="UP001223420">
    <property type="component" value="Unassembled WGS sequence"/>
</dbReference>
<dbReference type="AlphaFoldDB" id="A0AAJ1TX77"/>
<accession>A0AAJ1TX77</accession>
<feature type="transmembrane region" description="Helical" evidence="1">
    <location>
        <begin position="22"/>
        <end position="44"/>
    </location>
</feature>
<name>A0AAJ1TX77_9HYPH</name>
<protein>
    <submittedName>
        <fullName evidence="2">Uncharacterized protein</fullName>
    </submittedName>
</protein>
<keyword evidence="1" id="KW-0812">Transmembrane</keyword>
<dbReference type="RefSeq" id="WP_230367851.1">
    <property type="nucleotide sequence ID" value="NZ_JAJALK010000016.1"/>
</dbReference>
<organism evidence="2 3">
    <name type="scientific">Methylobacterium brachiatum</name>
    <dbReference type="NCBI Taxonomy" id="269660"/>
    <lineage>
        <taxon>Bacteria</taxon>
        <taxon>Pseudomonadati</taxon>
        <taxon>Pseudomonadota</taxon>
        <taxon>Alphaproteobacteria</taxon>
        <taxon>Hyphomicrobiales</taxon>
        <taxon>Methylobacteriaceae</taxon>
        <taxon>Methylobacterium</taxon>
    </lineage>
</organism>
<gene>
    <name evidence="2" type="ORF">QO001_005543</name>
</gene>
<reference evidence="2" key="1">
    <citation type="submission" date="2023-07" db="EMBL/GenBank/DDBJ databases">
        <title>Genomic Encyclopedia of Type Strains, Phase IV (KMG-IV): sequencing the most valuable type-strain genomes for metagenomic binning, comparative biology and taxonomic classification.</title>
        <authorList>
            <person name="Goeker M."/>
        </authorList>
    </citation>
    <scope>NUCLEOTIDE SEQUENCE</scope>
    <source>
        <strain evidence="2">DSM 19569</strain>
    </source>
</reference>